<accession>A0A4Y2AGN8</accession>
<dbReference type="Proteomes" id="UP000499080">
    <property type="component" value="Unassembled WGS sequence"/>
</dbReference>
<evidence type="ECO:0000313" key="1">
    <source>
        <dbReference type="EMBL" id="GBL78993.1"/>
    </source>
</evidence>
<gene>
    <name evidence="1" type="ORF">AVEN_48954_1</name>
</gene>
<reference evidence="1 2" key="1">
    <citation type="journal article" date="2019" name="Sci. Rep.">
        <title>Orb-weaving spider Araneus ventricosus genome elucidates the spidroin gene catalogue.</title>
        <authorList>
            <person name="Kono N."/>
            <person name="Nakamura H."/>
            <person name="Ohtoshi R."/>
            <person name="Moran D.A.P."/>
            <person name="Shinohara A."/>
            <person name="Yoshida Y."/>
            <person name="Fujiwara M."/>
            <person name="Mori M."/>
            <person name="Tomita M."/>
            <person name="Arakawa K."/>
        </authorList>
    </citation>
    <scope>NUCLEOTIDE SEQUENCE [LARGE SCALE GENOMIC DNA]</scope>
</reference>
<keyword evidence="2" id="KW-1185">Reference proteome</keyword>
<protein>
    <submittedName>
        <fullName evidence="1">Uncharacterized protein</fullName>
    </submittedName>
</protein>
<dbReference type="AlphaFoldDB" id="A0A4Y2AGN8"/>
<comment type="caution">
    <text evidence="1">The sequence shown here is derived from an EMBL/GenBank/DDBJ whole genome shotgun (WGS) entry which is preliminary data.</text>
</comment>
<proteinExistence type="predicted"/>
<sequence>MLIDERNSGPDRNTEGGKRMFKAAKTRSLGCKSVVPRKKLKFDSCKKTKKPELLTLRKSAQTSKENIIQCPACDKIYGDTPSEDLKECFKYHTWRYEGFLNFEGGKFVSNFCK</sequence>
<evidence type="ECO:0000313" key="2">
    <source>
        <dbReference type="Proteomes" id="UP000499080"/>
    </source>
</evidence>
<dbReference type="EMBL" id="BGPR01000017">
    <property type="protein sequence ID" value="GBL78993.1"/>
    <property type="molecule type" value="Genomic_DNA"/>
</dbReference>
<name>A0A4Y2AGN8_ARAVE</name>
<organism evidence="1 2">
    <name type="scientific">Araneus ventricosus</name>
    <name type="common">Orbweaver spider</name>
    <name type="synonym">Epeira ventricosa</name>
    <dbReference type="NCBI Taxonomy" id="182803"/>
    <lineage>
        <taxon>Eukaryota</taxon>
        <taxon>Metazoa</taxon>
        <taxon>Ecdysozoa</taxon>
        <taxon>Arthropoda</taxon>
        <taxon>Chelicerata</taxon>
        <taxon>Arachnida</taxon>
        <taxon>Araneae</taxon>
        <taxon>Araneomorphae</taxon>
        <taxon>Entelegynae</taxon>
        <taxon>Araneoidea</taxon>
        <taxon>Araneidae</taxon>
        <taxon>Araneus</taxon>
    </lineage>
</organism>